<organism evidence="1 2">
    <name type="scientific">Coemansia helicoidea</name>
    <dbReference type="NCBI Taxonomy" id="1286919"/>
    <lineage>
        <taxon>Eukaryota</taxon>
        <taxon>Fungi</taxon>
        <taxon>Fungi incertae sedis</taxon>
        <taxon>Zoopagomycota</taxon>
        <taxon>Kickxellomycotina</taxon>
        <taxon>Kickxellomycetes</taxon>
        <taxon>Kickxellales</taxon>
        <taxon>Kickxellaceae</taxon>
        <taxon>Coemansia</taxon>
    </lineage>
</organism>
<reference evidence="1" key="1">
    <citation type="submission" date="2022-07" db="EMBL/GenBank/DDBJ databases">
        <title>Phylogenomic reconstructions and comparative analyses of Kickxellomycotina fungi.</title>
        <authorList>
            <person name="Reynolds N.K."/>
            <person name="Stajich J.E."/>
            <person name="Barry K."/>
            <person name="Grigoriev I.V."/>
            <person name="Crous P."/>
            <person name="Smith M.E."/>
        </authorList>
    </citation>
    <scope>NUCLEOTIDE SEQUENCE</scope>
    <source>
        <strain evidence="1">BCRC 34780</strain>
    </source>
</reference>
<dbReference type="EMBL" id="JANBUN010003272">
    <property type="protein sequence ID" value="KAJ2791617.1"/>
    <property type="molecule type" value="Genomic_DNA"/>
</dbReference>
<name>A0ACC1KLK1_9FUNG</name>
<feature type="non-terminal residue" evidence="1">
    <location>
        <position position="1"/>
    </location>
</feature>
<feature type="non-terminal residue" evidence="1">
    <location>
        <position position="317"/>
    </location>
</feature>
<sequence length="317" mass="34683">RAARGRTGGRLVRGQRWVYHENCAYRRDRRVHRQDGGCAAGPGEDTVPDAQRAVRKVRRDALWPVQGGRGDIPRLRHPRPVPGPLDAAGQDIPVRGSQVYDLRAAQGWPRQTRGRRAHPQLSGGLALRRHQPLRQLPPRHDPRADGVPDPSGWRACRARVDGCAEHLLRAGPSAGRAELFPRLPALAHGDHPVRRRVVSDARVPDIAGPGKVCGACCGARERAARQRSPPPPPPQDTRAEEVGRAGCGRRVWHGSADGILSVRAGPAADANRRRPQPVRAGAGNACYPRCVGWRRRPGVLCWADDRVCKGRPDVCRV</sequence>
<proteinExistence type="predicted"/>
<evidence type="ECO:0000313" key="2">
    <source>
        <dbReference type="Proteomes" id="UP001140087"/>
    </source>
</evidence>
<protein>
    <submittedName>
        <fullName evidence="1">Uncharacterized protein</fullName>
    </submittedName>
</protein>
<gene>
    <name evidence="1" type="ORF">H4R21_006292</name>
</gene>
<keyword evidence="2" id="KW-1185">Reference proteome</keyword>
<accession>A0ACC1KLK1</accession>
<comment type="caution">
    <text evidence="1">The sequence shown here is derived from an EMBL/GenBank/DDBJ whole genome shotgun (WGS) entry which is preliminary data.</text>
</comment>
<evidence type="ECO:0000313" key="1">
    <source>
        <dbReference type="EMBL" id="KAJ2791617.1"/>
    </source>
</evidence>
<dbReference type="Proteomes" id="UP001140087">
    <property type="component" value="Unassembled WGS sequence"/>
</dbReference>